<feature type="region of interest" description="Disordered" evidence="2">
    <location>
        <begin position="452"/>
        <end position="483"/>
    </location>
</feature>
<dbReference type="SMART" id="SM00698">
    <property type="entry name" value="MORN"/>
    <property type="match status" value="5"/>
</dbReference>
<evidence type="ECO:0000256" key="1">
    <source>
        <dbReference type="ARBA" id="ARBA00022737"/>
    </source>
</evidence>
<feature type="signal peptide" evidence="3">
    <location>
        <begin position="1"/>
        <end position="21"/>
    </location>
</feature>
<comment type="caution">
    <text evidence="4">The sequence shown here is derived from an EMBL/GenBank/DDBJ whole genome shotgun (WGS) entry which is preliminary data.</text>
</comment>
<dbReference type="RefSeq" id="WP_386127300.1">
    <property type="nucleotide sequence ID" value="NZ_JBHTJL010000003.1"/>
</dbReference>
<name>A0ABW3N6S4_9FLAO</name>
<evidence type="ECO:0000256" key="2">
    <source>
        <dbReference type="SAM" id="MobiDB-lite"/>
    </source>
</evidence>
<evidence type="ECO:0000256" key="3">
    <source>
        <dbReference type="SAM" id="SignalP"/>
    </source>
</evidence>
<gene>
    <name evidence="4" type="ORF">ACFQ1Q_01635</name>
</gene>
<keyword evidence="3" id="KW-0732">Signal</keyword>
<evidence type="ECO:0000313" key="4">
    <source>
        <dbReference type="EMBL" id="MFD1061931.1"/>
    </source>
</evidence>
<evidence type="ECO:0000313" key="5">
    <source>
        <dbReference type="Proteomes" id="UP001597013"/>
    </source>
</evidence>
<organism evidence="4 5">
    <name type="scientific">Winogradskyella litorisediminis</name>
    <dbReference type="NCBI Taxonomy" id="1156618"/>
    <lineage>
        <taxon>Bacteria</taxon>
        <taxon>Pseudomonadati</taxon>
        <taxon>Bacteroidota</taxon>
        <taxon>Flavobacteriia</taxon>
        <taxon>Flavobacteriales</taxon>
        <taxon>Flavobacteriaceae</taxon>
        <taxon>Winogradskyella</taxon>
    </lineage>
</organism>
<dbReference type="InterPro" id="IPR003409">
    <property type="entry name" value="MORN"/>
</dbReference>
<accession>A0ABW3N6S4</accession>
<dbReference type="Pfam" id="PF02493">
    <property type="entry name" value="MORN"/>
    <property type="match status" value="6"/>
</dbReference>
<dbReference type="EMBL" id="JBHTJL010000003">
    <property type="protein sequence ID" value="MFD1061931.1"/>
    <property type="molecule type" value="Genomic_DNA"/>
</dbReference>
<dbReference type="Proteomes" id="UP001597013">
    <property type="component" value="Unassembled WGS sequence"/>
</dbReference>
<keyword evidence="1" id="KW-0677">Repeat</keyword>
<dbReference type="SUPFAM" id="SSF82185">
    <property type="entry name" value="Histone H3 K4-specific methyltransferase SET7/9 N-terminal domain"/>
    <property type="match status" value="2"/>
</dbReference>
<reference evidence="5" key="1">
    <citation type="journal article" date="2019" name="Int. J. Syst. Evol. Microbiol.">
        <title>The Global Catalogue of Microorganisms (GCM) 10K type strain sequencing project: providing services to taxonomists for standard genome sequencing and annotation.</title>
        <authorList>
            <consortium name="The Broad Institute Genomics Platform"/>
            <consortium name="The Broad Institute Genome Sequencing Center for Infectious Disease"/>
            <person name="Wu L."/>
            <person name="Ma J."/>
        </authorList>
    </citation>
    <scope>NUCLEOTIDE SEQUENCE [LARGE SCALE GENOMIC DNA]</scope>
    <source>
        <strain evidence="5">CCUG 62215</strain>
    </source>
</reference>
<dbReference type="PANTHER" id="PTHR23084:SF263">
    <property type="entry name" value="MORN REPEAT-CONTAINING PROTEIN 1"/>
    <property type="match status" value="1"/>
</dbReference>
<sequence length="706" mass="81095">MKAIKTLLIILLSIQFGFSQVIDMVNAPRNPIGFKHKKEHFYLKGDIYSSAGKIFDKAGNIIYNYGTRYYYENNDGRITGNNYGDEFKYDSRGNIIKFKYKSGSTNEYKFDSNYLLVFEKNSYGDEKFYTYDSQNRIIKEVINKKGVFYQQRDYTYDKKGSNIIVSVQYLNANKMPGFKGSYHYKNGFLVKEELASGTYEYIVDTDKKGNKINFYAANEPNAKEFKTFNRYYSDANKNIKIEFGYYKPYNTKDQPKLETVFIDGERDSALKISKSVRPNEKLIYDGLTQTYYVIPLGNPDDHTLETRIEATSILSKGEPMISCSYDGKFINYVHGENRVKSREFAFIGPHMVDYRIDKSEGRTYVVDNYQNIKNQSLKTMRLFTTNENSILYLRELEKDNFFIVVEGKHIDYKKARFEYLTNGDPVIFLDNKPLYILTGFRTAQNNKIYEGRPYNGELDTQNSVSSVTPTPKTQTTQTASSPTDYNCSIGDCQNGWGQVKVNNITTDATFKDGAINGVAYIQYPNNAFYHGEYVNNRRHGFGYYKWSTGNSYVGEWKDGKQHGLGYTMDDKNYITTAGRFENGKLVEKQDQDYLNTKKVGSCTGECSNGFGKYEYSNGDVYFGFFKNSQRYGVGSYSWNNNSAYTGAYTIGGKRNGFGIYTYVDGSVFRGMFTDDRIDGLGRMTYKKSGNTVKGVFNNKGAKIRDY</sequence>
<proteinExistence type="predicted"/>
<dbReference type="Gene3D" id="2.20.110.10">
    <property type="entry name" value="Histone H3 K4-specific methyltransferase SET7/9 N-terminal domain"/>
    <property type="match status" value="2"/>
</dbReference>
<feature type="chain" id="PRO_5045103898" evidence="3">
    <location>
        <begin position="22"/>
        <end position="706"/>
    </location>
</feature>
<dbReference type="PANTHER" id="PTHR23084">
    <property type="entry name" value="PHOSPHATIDYLINOSITOL-4-PHOSPHATE 5-KINASE RELATED"/>
    <property type="match status" value="1"/>
</dbReference>
<protein>
    <submittedName>
        <fullName evidence="4">MORN motif</fullName>
    </submittedName>
</protein>
<keyword evidence="5" id="KW-1185">Reference proteome</keyword>
<feature type="compositionally biased region" description="Low complexity" evidence="2">
    <location>
        <begin position="463"/>
        <end position="483"/>
    </location>
</feature>